<protein>
    <submittedName>
        <fullName evidence="1">Uncharacterized protein</fullName>
    </submittedName>
</protein>
<reference evidence="1" key="1">
    <citation type="journal article" date="2020" name="Stud. Mycol.">
        <title>101 Dothideomycetes genomes: a test case for predicting lifestyles and emergence of pathogens.</title>
        <authorList>
            <person name="Haridas S."/>
            <person name="Albert R."/>
            <person name="Binder M."/>
            <person name="Bloem J."/>
            <person name="Labutti K."/>
            <person name="Salamov A."/>
            <person name="Andreopoulos B."/>
            <person name="Baker S."/>
            <person name="Barry K."/>
            <person name="Bills G."/>
            <person name="Bluhm B."/>
            <person name="Cannon C."/>
            <person name="Castanera R."/>
            <person name="Culley D."/>
            <person name="Daum C."/>
            <person name="Ezra D."/>
            <person name="Gonzalez J."/>
            <person name="Henrissat B."/>
            <person name="Kuo A."/>
            <person name="Liang C."/>
            <person name="Lipzen A."/>
            <person name="Lutzoni F."/>
            <person name="Magnuson J."/>
            <person name="Mondo S."/>
            <person name="Nolan M."/>
            <person name="Ohm R."/>
            <person name="Pangilinan J."/>
            <person name="Park H.-J."/>
            <person name="Ramirez L."/>
            <person name="Alfaro M."/>
            <person name="Sun H."/>
            <person name="Tritt A."/>
            <person name="Yoshinaga Y."/>
            <person name="Zwiers L.-H."/>
            <person name="Turgeon B."/>
            <person name="Goodwin S."/>
            <person name="Spatafora J."/>
            <person name="Crous P."/>
            <person name="Grigoriev I."/>
        </authorList>
    </citation>
    <scope>NUCLEOTIDE SEQUENCE</scope>
    <source>
        <strain evidence="1">CBS 122681</strain>
    </source>
</reference>
<dbReference type="AlphaFoldDB" id="A0A6A6TPZ2"/>
<evidence type="ECO:0000313" key="1">
    <source>
        <dbReference type="EMBL" id="KAF2661860.1"/>
    </source>
</evidence>
<dbReference type="OrthoDB" id="338622at2759"/>
<organism evidence="1 2">
    <name type="scientific">Lophiostoma macrostomum CBS 122681</name>
    <dbReference type="NCBI Taxonomy" id="1314788"/>
    <lineage>
        <taxon>Eukaryota</taxon>
        <taxon>Fungi</taxon>
        <taxon>Dikarya</taxon>
        <taxon>Ascomycota</taxon>
        <taxon>Pezizomycotina</taxon>
        <taxon>Dothideomycetes</taxon>
        <taxon>Pleosporomycetidae</taxon>
        <taxon>Pleosporales</taxon>
        <taxon>Lophiostomataceae</taxon>
        <taxon>Lophiostoma</taxon>
    </lineage>
</organism>
<accession>A0A6A6TPZ2</accession>
<name>A0A6A6TPZ2_9PLEO</name>
<dbReference type="Proteomes" id="UP000799324">
    <property type="component" value="Unassembled WGS sequence"/>
</dbReference>
<sequence length="61" mass="6851">MHLFGQIAGAGQRSRLRFSKYKGTQLNKRLTLAIDHGQIVSDWYSVFSLDKNAVGIAAWLD</sequence>
<proteinExistence type="predicted"/>
<gene>
    <name evidence="1" type="ORF">K491DRAFT_586320</name>
</gene>
<dbReference type="EMBL" id="MU004291">
    <property type="protein sequence ID" value="KAF2661860.1"/>
    <property type="molecule type" value="Genomic_DNA"/>
</dbReference>
<keyword evidence="2" id="KW-1185">Reference proteome</keyword>
<evidence type="ECO:0000313" key="2">
    <source>
        <dbReference type="Proteomes" id="UP000799324"/>
    </source>
</evidence>